<dbReference type="HOGENOM" id="CLU_212203_2_0_5"/>
<evidence type="ECO:0000313" key="2">
    <source>
        <dbReference type="EMBL" id="EAU46231.1"/>
    </source>
</evidence>
<comment type="caution">
    <text evidence="2">The sequence shown here is derived from an EMBL/GenBank/DDBJ whole genome shotgun (WGS) entry which is preliminary data.</text>
</comment>
<evidence type="ECO:0000256" key="1">
    <source>
        <dbReference type="SAM" id="Phobius"/>
    </source>
</evidence>
<protein>
    <submittedName>
        <fullName evidence="2">Uncharacterized protein</fullName>
    </submittedName>
</protein>
<dbReference type="EMBL" id="AATQ01000016">
    <property type="protein sequence ID" value="EAU46231.1"/>
    <property type="molecule type" value="Genomic_DNA"/>
</dbReference>
<gene>
    <name evidence="2" type="ORF">R2601_25076</name>
</gene>
<dbReference type="RefSeq" id="WP_007800539.1">
    <property type="nucleotide sequence ID" value="NZ_DS022276.1"/>
</dbReference>
<keyword evidence="3" id="KW-1185">Reference proteome</keyword>
<keyword evidence="1" id="KW-1133">Transmembrane helix</keyword>
<sequence length="41" mass="4332">MHTLQTGYRGLGLLVMINLDRVLSVLAIAGALYLGAFLGSL</sequence>
<evidence type="ECO:0000313" key="3">
    <source>
        <dbReference type="Proteomes" id="UP000006230"/>
    </source>
</evidence>
<name>Q0FQ23_SALBH</name>
<dbReference type="Proteomes" id="UP000006230">
    <property type="component" value="Unassembled WGS sequence"/>
</dbReference>
<organism evidence="2 3">
    <name type="scientific">Salipiger bermudensis (strain DSM 26914 / JCM 13377 / KCTC 12554 / HTCC2601)</name>
    <name type="common">Pelagibaca bermudensis</name>
    <dbReference type="NCBI Taxonomy" id="314265"/>
    <lineage>
        <taxon>Bacteria</taxon>
        <taxon>Pseudomonadati</taxon>
        <taxon>Pseudomonadota</taxon>
        <taxon>Alphaproteobacteria</taxon>
        <taxon>Rhodobacterales</taxon>
        <taxon>Roseobacteraceae</taxon>
        <taxon>Salipiger</taxon>
    </lineage>
</organism>
<keyword evidence="1" id="KW-0472">Membrane</keyword>
<dbReference type="AlphaFoldDB" id="Q0FQ23"/>
<proteinExistence type="predicted"/>
<reference evidence="2 3" key="1">
    <citation type="journal article" date="2010" name="J. Bacteriol.">
        <title>Genome sequences of Pelagibaca bermudensis HTCC2601T and Maritimibacter alkaliphilus HTCC2654T, the type strains of two marine Roseobacter genera.</title>
        <authorList>
            <person name="Thrash J.C."/>
            <person name="Cho J.C."/>
            <person name="Ferriera S."/>
            <person name="Johnson J."/>
            <person name="Vergin K.L."/>
            <person name="Giovannoni S.J."/>
        </authorList>
    </citation>
    <scope>NUCLEOTIDE SEQUENCE [LARGE SCALE GENOMIC DNA]</scope>
    <source>
        <strain evidence="3">DSM 26914 / JCM 13377 / KCTC 12554 / HTCC2601</strain>
    </source>
</reference>
<accession>Q0FQ23</accession>
<dbReference type="STRING" id="314265.R2601_25076"/>
<feature type="transmembrane region" description="Helical" evidence="1">
    <location>
        <begin position="21"/>
        <end position="39"/>
    </location>
</feature>
<keyword evidence="1" id="KW-0812">Transmembrane</keyword>